<dbReference type="Proteomes" id="UP000597762">
    <property type="component" value="Unassembled WGS sequence"/>
</dbReference>
<feature type="transmembrane region" description="Helical" evidence="1">
    <location>
        <begin position="162"/>
        <end position="185"/>
    </location>
</feature>
<keyword evidence="1" id="KW-0472">Membrane</keyword>
<keyword evidence="1" id="KW-0812">Transmembrane</keyword>
<accession>A0A812BB09</accession>
<evidence type="ECO:0000256" key="1">
    <source>
        <dbReference type="SAM" id="Phobius"/>
    </source>
</evidence>
<evidence type="ECO:0000313" key="3">
    <source>
        <dbReference type="Proteomes" id="UP000597762"/>
    </source>
</evidence>
<protein>
    <submittedName>
        <fullName evidence="2">Uncharacterized protein</fullName>
    </submittedName>
</protein>
<keyword evidence="3" id="KW-1185">Reference proteome</keyword>
<reference evidence="2" key="1">
    <citation type="submission" date="2021-01" db="EMBL/GenBank/DDBJ databases">
        <authorList>
            <person name="Li R."/>
            <person name="Bekaert M."/>
        </authorList>
    </citation>
    <scope>NUCLEOTIDE SEQUENCE</scope>
    <source>
        <strain evidence="2">Farmed</strain>
    </source>
</reference>
<name>A0A812BB09_ACAPH</name>
<dbReference type="EMBL" id="CAHIKZ030000580">
    <property type="protein sequence ID" value="CAE1227651.1"/>
    <property type="molecule type" value="Genomic_DNA"/>
</dbReference>
<keyword evidence="1" id="KW-1133">Transmembrane helix</keyword>
<dbReference type="AlphaFoldDB" id="A0A812BB09"/>
<feature type="transmembrane region" description="Helical" evidence="1">
    <location>
        <begin position="191"/>
        <end position="211"/>
    </location>
</feature>
<organism evidence="2 3">
    <name type="scientific">Acanthosepion pharaonis</name>
    <name type="common">Pharaoh cuttlefish</name>
    <name type="synonym">Sepia pharaonis</name>
    <dbReference type="NCBI Taxonomy" id="158019"/>
    <lineage>
        <taxon>Eukaryota</taxon>
        <taxon>Metazoa</taxon>
        <taxon>Spiralia</taxon>
        <taxon>Lophotrochozoa</taxon>
        <taxon>Mollusca</taxon>
        <taxon>Cephalopoda</taxon>
        <taxon>Coleoidea</taxon>
        <taxon>Decapodiformes</taxon>
        <taxon>Sepiida</taxon>
        <taxon>Sepiina</taxon>
        <taxon>Sepiidae</taxon>
        <taxon>Acanthosepion</taxon>
    </lineage>
</organism>
<evidence type="ECO:0000313" key="2">
    <source>
        <dbReference type="EMBL" id="CAE1227651.1"/>
    </source>
</evidence>
<proteinExistence type="predicted"/>
<comment type="caution">
    <text evidence="2">The sequence shown here is derived from an EMBL/GenBank/DDBJ whole genome shotgun (WGS) entry which is preliminary data.</text>
</comment>
<sequence>MSFLGRRYRFCDGTCQQGYRLQARELLTANTPARLTHNSPASESDDNDDELVSYVPMNFFGEQGICSNSNLRIDKDQTQLPVTNVLEQFQLGEGDRKRESNKIVENAERPLDDGRIHVSGDVFQWSCTPPPTHGPAHIKGTTVATDSSQHHSYSHCLNYPPYFCIILVLLPIFNQNFLSFFHFVFLSYAVYFYSSYLNCFPSFFSSFIVLLF</sequence>
<gene>
    <name evidence="2" type="ORF">SPHA_16478</name>
</gene>